<dbReference type="AlphaFoldDB" id="A0A645CMZ3"/>
<dbReference type="PANTHER" id="PTHR43595">
    <property type="entry name" value="37S RIBOSOMAL PROTEIN S26, MITOCHONDRIAL"/>
    <property type="match status" value="1"/>
</dbReference>
<dbReference type="InterPro" id="IPR019833">
    <property type="entry name" value="Mn/Fe_SOD_BS"/>
</dbReference>
<dbReference type="FunFam" id="3.55.40.20:FF:000001">
    <property type="entry name" value="Superoxide dismutase"/>
    <property type="match status" value="1"/>
</dbReference>
<dbReference type="Pfam" id="PF00081">
    <property type="entry name" value="Sod_Fe_N"/>
    <property type="match status" value="1"/>
</dbReference>
<feature type="domain" description="Manganese/iron superoxide dismutase N-terminal" evidence="5">
    <location>
        <begin position="39"/>
        <end position="125"/>
    </location>
</feature>
<dbReference type="InterPro" id="IPR001189">
    <property type="entry name" value="Mn/Fe_SOD"/>
</dbReference>
<protein>
    <recommendedName>
        <fullName evidence="2">superoxide dismutase</fullName>
        <ecNumber evidence="2">1.15.1.1</ecNumber>
    </recommendedName>
</protein>
<accession>A0A645CMZ3</accession>
<name>A0A645CMZ3_9ZZZZ</name>
<proteinExistence type="inferred from homology"/>
<evidence type="ECO:0000256" key="1">
    <source>
        <dbReference type="ARBA" id="ARBA00008714"/>
    </source>
</evidence>
<feature type="domain" description="Manganese/iron superoxide dismutase C-terminal" evidence="6">
    <location>
        <begin position="133"/>
        <end position="233"/>
    </location>
</feature>
<dbReference type="InterPro" id="IPR036324">
    <property type="entry name" value="Mn/Fe_SOD_N_sf"/>
</dbReference>
<comment type="caution">
    <text evidence="7">The sequence shown here is derived from an EMBL/GenBank/DDBJ whole genome shotgun (WGS) entry which is preliminary data.</text>
</comment>
<dbReference type="EC" id="1.15.1.1" evidence="2"/>
<evidence type="ECO:0000313" key="7">
    <source>
        <dbReference type="EMBL" id="MPM78287.1"/>
    </source>
</evidence>
<dbReference type="Pfam" id="PF02777">
    <property type="entry name" value="Sod_Fe_C"/>
    <property type="match status" value="1"/>
</dbReference>
<evidence type="ECO:0000256" key="2">
    <source>
        <dbReference type="ARBA" id="ARBA00012682"/>
    </source>
</evidence>
<dbReference type="Gene3D" id="1.10.287.990">
    <property type="entry name" value="Fe,Mn superoxide dismutase (SOD) domain"/>
    <property type="match status" value="1"/>
</dbReference>
<dbReference type="PROSITE" id="PS00088">
    <property type="entry name" value="SOD_MN"/>
    <property type="match status" value="1"/>
</dbReference>
<evidence type="ECO:0000256" key="4">
    <source>
        <dbReference type="ARBA" id="ARBA00023002"/>
    </source>
</evidence>
<sequence>MKKHKFITKLTVCFIALLTLLSYNGINVKAGDSGNKYPFKLPALPYSYDALEPYIDTKTMTIHHQKHHQAYVDNLNKALSNYSDLQGKTIEELLTNLEGLPQDIREAVRNNGGGHYNHSFFWVIMGKDKGGEPKGKLKEDIVKNFGSFDNFKKEFKDAALKRFGSGWAWLIKDKDGKLVITSTPNQDSPIMEGITPILGIDVWEHAYYLKYQNKRGDYIDSWWNVVNWEQIEKDYK</sequence>
<gene>
    <name evidence="7" type="primary">sodA_14</name>
    <name evidence="7" type="ORF">SDC9_125298</name>
</gene>
<keyword evidence="3" id="KW-0479">Metal-binding</keyword>
<dbReference type="InterPro" id="IPR019832">
    <property type="entry name" value="Mn/Fe_SOD_C"/>
</dbReference>
<dbReference type="InterPro" id="IPR036314">
    <property type="entry name" value="SOD_C_sf"/>
</dbReference>
<evidence type="ECO:0000259" key="5">
    <source>
        <dbReference type="Pfam" id="PF00081"/>
    </source>
</evidence>
<evidence type="ECO:0000259" key="6">
    <source>
        <dbReference type="Pfam" id="PF02777"/>
    </source>
</evidence>
<dbReference type="Gene3D" id="3.55.40.20">
    <property type="entry name" value="Iron/manganese superoxide dismutase, C-terminal domain"/>
    <property type="match status" value="1"/>
</dbReference>
<dbReference type="SUPFAM" id="SSF54719">
    <property type="entry name" value="Fe,Mn superoxide dismutase (SOD), C-terminal domain"/>
    <property type="match status" value="1"/>
</dbReference>
<comment type="similarity">
    <text evidence="1">Belongs to the iron/manganese superoxide dismutase family.</text>
</comment>
<dbReference type="FunFam" id="1.10.287.990:FF:000001">
    <property type="entry name" value="Superoxide dismutase"/>
    <property type="match status" value="1"/>
</dbReference>
<evidence type="ECO:0000256" key="3">
    <source>
        <dbReference type="ARBA" id="ARBA00022723"/>
    </source>
</evidence>
<dbReference type="InterPro" id="IPR019831">
    <property type="entry name" value="Mn/Fe_SOD_N"/>
</dbReference>
<dbReference type="GO" id="GO:0046872">
    <property type="term" value="F:metal ion binding"/>
    <property type="evidence" value="ECO:0007669"/>
    <property type="project" value="UniProtKB-KW"/>
</dbReference>
<keyword evidence="4 7" id="KW-0560">Oxidoreductase</keyword>
<dbReference type="SUPFAM" id="SSF46609">
    <property type="entry name" value="Fe,Mn superoxide dismutase (SOD), N-terminal domain"/>
    <property type="match status" value="1"/>
</dbReference>
<dbReference type="GO" id="GO:0005737">
    <property type="term" value="C:cytoplasm"/>
    <property type="evidence" value="ECO:0007669"/>
    <property type="project" value="TreeGrafter"/>
</dbReference>
<dbReference type="PRINTS" id="PR01703">
    <property type="entry name" value="MNSODISMTASE"/>
</dbReference>
<dbReference type="EMBL" id="VSSQ01028540">
    <property type="protein sequence ID" value="MPM78287.1"/>
    <property type="molecule type" value="Genomic_DNA"/>
</dbReference>
<dbReference type="GO" id="GO:0004784">
    <property type="term" value="F:superoxide dismutase activity"/>
    <property type="evidence" value="ECO:0007669"/>
    <property type="project" value="UniProtKB-EC"/>
</dbReference>
<dbReference type="PIRSF" id="PIRSF000349">
    <property type="entry name" value="SODismutase"/>
    <property type="match status" value="1"/>
</dbReference>
<organism evidence="7">
    <name type="scientific">bioreactor metagenome</name>
    <dbReference type="NCBI Taxonomy" id="1076179"/>
    <lineage>
        <taxon>unclassified sequences</taxon>
        <taxon>metagenomes</taxon>
        <taxon>ecological metagenomes</taxon>
    </lineage>
</organism>
<dbReference type="PANTHER" id="PTHR43595:SF2">
    <property type="entry name" value="SMALL RIBOSOMAL SUBUNIT PROTEIN MS42"/>
    <property type="match status" value="1"/>
</dbReference>
<reference evidence="7" key="1">
    <citation type="submission" date="2019-08" db="EMBL/GenBank/DDBJ databases">
        <authorList>
            <person name="Kucharzyk K."/>
            <person name="Murdoch R.W."/>
            <person name="Higgins S."/>
            <person name="Loffler F."/>
        </authorList>
    </citation>
    <scope>NUCLEOTIDE SEQUENCE</scope>
</reference>